<proteinExistence type="predicted"/>
<protein>
    <submittedName>
        <fullName evidence="6">Large T antigen</fullName>
    </submittedName>
</protein>
<evidence type="ECO:0000259" key="5">
    <source>
        <dbReference type="PROSITE" id="PS51206"/>
    </source>
</evidence>
<feature type="domain" description="SF3 helicase" evidence="5">
    <location>
        <begin position="90"/>
        <end position="272"/>
    </location>
</feature>
<dbReference type="SMART" id="SM00271">
    <property type="entry name" value="DnaJ"/>
    <property type="match status" value="1"/>
</dbReference>
<reference evidence="6" key="1">
    <citation type="submission" date="2020-07" db="EMBL/GenBank/DDBJ databases">
        <title>Multicomponent nature underlies the extraordinary mechanical properties of spider dragline silk.</title>
        <authorList>
            <person name="Kono N."/>
            <person name="Nakamura H."/>
            <person name="Mori M."/>
            <person name="Yoshida Y."/>
            <person name="Ohtoshi R."/>
            <person name="Malay A.D."/>
            <person name="Moran D.A.P."/>
            <person name="Tomita M."/>
            <person name="Numata K."/>
            <person name="Arakawa K."/>
        </authorList>
    </citation>
    <scope>NUCLEOTIDE SEQUENCE</scope>
</reference>
<dbReference type="AlphaFoldDB" id="A0A8X6IPK4"/>
<feature type="domain" description="J" evidence="4">
    <location>
        <begin position="9"/>
        <end position="76"/>
    </location>
</feature>
<dbReference type="InterPro" id="IPR027417">
    <property type="entry name" value="P-loop_NTPase"/>
</dbReference>
<comment type="caution">
    <text evidence="6">The sequence shown here is derived from an EMBL/GenBank/DDBJ whole genome shotgun (WGS) entry which is preliminary data.</text>
</comment>
<dbReference type="Gene3D" id="3.40.50.300">
    <property type="entry name" value="P-loop containing nucleotide triphosphate hydrolases"/>
    <property type="match status" value="1"/>
</dbReference>
<dbReference type="CDD" id="cd06257">
    <property type="entry name" value="DnaJ"/>
    <property type="match status" value="1"/>
</dbReference>
<dbReference type="InterPro" id="IPR014015">
    <property type="entry name" value="Helicase_SF3_DNA-vir"/>
</dbReference>
<dbReference type="PROSITE" id="PS50076">
    <property type="entry name" value="DNAJ_2"/>
    <property type="match status" value="1"/>
</dbReference>
<feature type="region of interest" description="Disordered" evidence="3">
    <location>
        <begin position="324"/>
        <end position="368"/>
    </location>
</feature>
<sequence length="368" mass="41561">MDTITAKRNLMKLLCVNLDNYSESGIRKLVKKRYLQWHPDKNNGCKDYVENLQLLKESYDVFTGKEECSQHSDTSSTSAPFDSGCFSDDFFDDDEWDDSAYNQSPFDDEFFNSSPKKKFAAPTFLNEFFRSESNRRAGPYGSGKSTFANGVRDLLKGTVIDINVEKSRLNFFGGNVIGKRYIIMDDVKGHKSEAKDKMSEGNGFSNLDNMRTHLDGTMPVQIEKKNEKPVNIHFPPGLITCNDYVIPDAVKERGKFFRFTSMKELYKKHQVKVSKYTMFIGGVLLDLLPVQPEVRDHIIDLKCKWWREHNGVCKCHFKEDEGAAAKNDAASPAKENEAPPKNNAASPAEENEAPPKNDSASPAEESTA</sequence>
<keyword evidence="1" id="KW-0547">Nucleotide-binding</keyword>
<keyword evidence="7" id="KW-1185">Reference proteome</keyword>
<accession>A0A8X6IPK4</accession>
<dbReference type="SUPFAM" id="SSF46565">
    <property type="entry name" value="Chaperone J-domain"/>
    <property type="match status" value="1"/>
</dbReference>
<dbReference type="InterPro" id="IPR001623">
    <property type="entry name" value="DnaJ_domain"/>
</dbReference>
<dbReference type="GO" id="GO:0006260">
    <property type="term" value="P:DNA replication"/>
    <property type="evidence" value="ECO:0007669"/>
    <property type="project" value="InterPro"/>
</dbReference>
<organism evidence="6 7">
    <name type="scientific">Trichonephila clavata</name>
    <name type="common">Joro spider</name>
    <name type="synonym">Nephila clavata</name>
    <dbReference type="NCBI Taxonomy" id="2740835"/>
    <lineage>
        <taxon>Eukaryota</taxon>
        <taxon>Metazoa</taxon>
        <taxon>Ecdysozoa</taxon>
        <taxon>Arthropoda</taxon>
        <taxon>Chelicerata</taxon>
        <taxon>Arachnida</taxon>
        <taxon>Araneae</taxon>
        <taxon>Araneomorphae</taxon>
        <taxon>Entelegynae</taxon>
        <taxon>Araneoidea</taxon>
        <taxon>Nephilidae</taxon>
        <taxon>Trichonephila</taxon>
    </lineage>
</organism>
<evidence type="ECO:0000256" key="1">
    <source>
        <dbReference type="ARBA" id="ARBA00022741"/>
    </source>
</evidence>
<evidence type="ECO:0000313" key="6">
    <source>
        <dbReference type="EMBL" id="GFQ80895.1"/>
    </source>
</evidence>
<dbReference type="Pfam" id="PF06431">
    <property type="entry name" value="Polyoma_lg_T_C"/>
    <property type="match status" value="1"/>
</dbReference>
<gene>
    <name evidence="6" type="ORF">TNCT_619291</name>
</gene>
<dbReference type="GO" id="GO:0005524">
    <property type="term" value="F:ATP binding"/>
    <property type="evidence" value="ECO:0007669"/>
    <property type="project" value="UniProtKB-KW"/>
</dbReference>
<keyword evidence="2" id="KW-0067">ATP-binding</keyword>
<evidence type="ECO:0000259" key="4">
    <source>
        <dbReference type="PROSITE" id="PS50076"/>
    </source>
</evidence>
<dbReference type="OrthoDB" id="6437780at2759"/>
<dbReference type="PROSITE" id="PS51206">
    <property type="entry name" value="SF3_HELICASE_1"/>
    <property type="match status" value="1"/>
</dbReference>
<evidence type="ECO:0000256" key="3">
    <source>
        <dbReference type="SAM" id="MobiDB-lite"/>
    </source>
</evidence>
<dbReference type="InterPro" id="IPR036869">
    <property type="entry name" value="J_dom_sf"/>
</dbReference>
<name>A0A8X6IPK4_TRICU</name>
<evidence type="ECO:0000256" key="2">
    <source>
        <dbReference type="ARBA" id="ARBA00022840"/>
    </source>
</evidence>
<evidence type="ECO:0000313" key="7">
    <source>
        <dbReference type="Proteomes" id="UP000887116"/>
    </source>
</evidence>
<dbReference type="GO" id="GO:0003677">
    <property type="term" value="F:DNA binding"/>
    <property type="evidence" value="ECO:0007669"/>
    <property type="project" value="InterPro"/>
</dbReference>
<dbReference type="EMBL" id="BMAO01012369">
    <property type="protein sequence ID" value="GFQ80895.1"/>
    <property type="molecule type" value="Genomic_DNA"/>
</dbReference>
<dbReference type="SUPFAM" id="SSF52540">
    <property type="entry name" value="P-loop containing nucleoside triphosphate hydrolases"/>
    <property type="match status" value="1"/>
</dbReference>
<dbReference type="Proteomes" id="UP000887116">
    <property type="component" value="Unassembled WGS sequence"/>
</dbReference>
<feature type="compositionally biased region" description="Polar residues" evidence="3">
    <location>
        <begin position="358"/>
        <end position="368"/>
    </location>
</feature>
<dbReference type="InterPro" id="IPR010932">
    <property type="entry name" value="Lg_T_Ag_Polyomavir_C"/>
</dbReference>
<feature type="compositionally biased region" description="Low complexity" evidence="3">
    <location>
        <begin position="324"/>
        <end position="348"/>
    </location>
</feature>
<dbReference type="Gene3D" id="1.10.287.110">
    <property type="entry name" value="DnaJ domain"/>
    <property type="match status" value="1"/>
</dbReference>